<evidence type="ECO:0000313" key="2">
    <source>
        <dbReference type="EMBL" id="OWZ00678.1"/>
    </source>
</evidence>
<organism evidence="2 3">
    <name type="scientific">Phytophthora megakarya</name>
    <dbReference type="NCBI Taxonomy" id="4795"/>
    <lineage>
        <taxon>Eukaryota</taxon>
        <taxon>Sar</taxon>
        <taxon>Stramenopiles</taxon>
        <taxon>Oomycota</taxon>
        <taxon>Peronosporomycetes</taxon>
        <taxon>Peronosporales</taxon>
        <taxon>Peronosporaceae</taxon>
        <taxon>Phytophthora</taxon>
    </lineage>
</organism>
<name>A0A225V705_9STRA</name>
<accession>A0A225V705</accession>
<dbReference type="AlphaFoldDB" id="A0A225V705"/>
<evidence type="ECO:0000313" key="3">
    <source>
        <dbReference type="Proteomes" id="UP000198211"/>
    </source>
</evidence>
<comment type="caution">
    <text evidence="2">The sequence shown here is derived from an EMBL/GenBank/DDBJ whole genome shotgun (WGS) entry which is preliminary data.</text>
</comment>
<sequence>MYDENTFGEERAATSATSGAETSHTLAHVAQLVDEWRNQQTQPKRPRLKGVLVDDGGKYLHDRVQLLCM</sequence>
<feature type="region of interest" description="Disordered" evidence="1">
    <location>
        <begin position="1"/>
        <end position="24"/>
    </location>
</feature>
<protein>
    <submittedName>
        <fullName evidence="2">Uncharacterized protein</fullName>
    </submittedName>
</protein>
<keyword evidence="3" id="KW-1185">Reference proteome</keyword>
<reference evidence="3" key="1">
    <citation type="submission" date="2017-03" db="EMBL/GenBank/DDBJ databases">
        <title>Phytopthora megakarya and P. palmivora, two closely related causual agents of cacao black pod achieved similar genome size and gene model numbers by different mechanisms.</title>
        <authorList>
            <person name="Ali S."/>
            <person name="Shao J."/>
            <person name="Larry D.J."/>
            <person name="Kronmiller B."/>
            <person name="Shen D."/>
            <person name="Strem M.D."/>
            <person name="Melnick R.L."/>
            <person name="Guiltinan M.J."/>
            <person name="Tyler B.M."/>
            <person name="Meinhardt L.W."/>
            <person name="Bailey B.A."/>
        </authorList>
    </citation>
    <scope>NUCLEOTIDE SEQUENCE [LARGE SCALE GENOMIC DNA]</scope>
    <source>
        <strain evidence="3">zdho120</strain>
    </source>
</reference>
<evidence type="ECO:0000256" key="1">
    <source>
        <dbReference type="SAM" id="MobiDB-lite"/>
    </source>
</evidence>
<dbReference type="EMBL" id="NBNE01007420">
    <property type="protein sequence ID" value="OWZ00678.1"/>
    <property type="molecule type" value="Genomic_DNA"/>
</dbReference>
<gene>
    <name evidence="2" type="ORF">PHMEG_00028083</name>
</gene>
<dbReference type="Proteomes" id="UP000198211">
    <property type="component" value="Unassembled WGS sequence"/>
</dbReference>
<proteinExistence type="predicted"/>
<feature type="compositionally biased region" description="Low complexity" evidence="1">
    <location>
        <begin position="13"/>
        <end position="23"/>
    </location>
</feature>